<dbReference type="AlphaFoldDB" id="A0A7W7GLF1"/>
<keyword evidence="3" id="KW-1185">Reference proteome</keyword>
<sequence length="134" mass="13926">MRTILRKASFAFAGAAAAATLIIGAGTASASQDGPKVENPNGSASAWFQANGDTFWVGDWKKDGYSTAAVWAVMTPCGGLNPPCPNFAPNKKGGGTGVPVKYDLSENLPLRYRACTVDKHNNLKSCSDLTSAVS</sequence>
<reference evidence="2 3" key="1">
    <citation type="submission" date="2020-08" db="EMBL/GenBank/DDBJ databases">
        <title>Sequencing the genomes of 1000 actinobacteria strains.</title>
        <authorList>
            <person name="Klenk H.-P."/>
        </authorList>
    </citation>
    <scope>NUCLEOTIDE SEQUENCE [LARGE SCALE GENOMIC DNA]</scope>
    <source>
        <strain evidence="2 3">DSM 40483</strain>
    </source>
</reference>
<keyword evidence="1" id="KW-0732">Signal</keyword>
<comment type="caution">
    <text evidence="2">The sequence shown here is derived from an EMBL/GenBank/DDBJ whole genome shotgun (WGS) entry which is preliminary data.</text>
</comment>
<proteinExistence type="predicted"/>
<gene>
    <name evidence="2" type="ORF">BJ965_005552</name>
</gene>
<evidence type="ECO:0008006" key="4">
    <source>
        <dbReference type="Google" id="ProtNLM"/>
    </source>
</evidence>
<accession>A0A7W7GLF1</accession>
<feature type="chain" id="PRO_5031238731" description="Secreted protein" evidence="1">
    <location>
        <begin position="31"/>
        <end position="134"/>
    </location>
</feature>
<dbReference type="Proteomes" id="UP000565089">
    <property type="component" value="Unassembled WGS sequence"/>
</dbReference>
<feature type="signal peptide" evidence="1">
    <location>
        <begin position="1"/>
        <end position="30"/>
    </location>
</feature>
<evidence type="ECO:0000313" key="2">
    <source>
        <dbReference type="EMBL" id="MBB4715670.1"/>
    </source>
</evidence>
<dbReference type="RefSeq" id="WP_184912111.1">
    <property type="nucleotide sequence ID" value="NZ_JACHMS010000001.1"/>
</dbReference>
<dbReference type="EMBL" id="JACHMS010000001">
    <property type="protein sequence ID" value="MBB4715670.1"/>
    <property type="molecule type" value="Genomic_DNA"/>
</dbReference>
<evidence type="ECO:0000313" key="3">
    <source>
        <dbReference type="Proteomes" id="UP000565089"/>
    </source>
</evidence>
<evidence type="ECO:0000256" key="1">
    <source>
        <dbReference type="SAM" id="SignalP"/>
    </source>
</evidence>
<organism evidence="2 3">
    <name type="scientific">Streptomyces luteogriseus</name>
    <dbReference type="NCBI Taxonomy" id="68233"/>
    <lineage>
        <taxon>Bacteria</taxon>
        <taxon>Bacillati</taxon>
        <taxon>Actinomycetota</taxon>
        <taxon>Actinomycetes</taxon>
        <taxon>Kitasatosporales</taxon>
        <taxon>Streptomycetaceae</taxon>
        <taxon>Streptomyces</taxon>
    </lineage>
</organism>
<name>A0A7W7GLF1_9ACTN</name>
<dbReference type="GeneID" id="95797515"/>
<protein>
    <recommendedName>
        <fullName evidence="4">Secreted protein</fullName>
    </recommendedName>
</protein>